<evidence type="ECO:0000313" key="2">
    <source>
        <dbReference type="Proteomes" id="UP000278983"/>
    </source>
</evidence>
<dbReference type="RefSeq" id="WP_126677926.1">
    <property type="nucleotide sequence ID" value="NZ_RYYU01000001.1"/>
</dbReference>
<dbReference type="Gene3D" id="3.60.15.10">
    <property type="entry name" value="Ribonuclease Z/Hydroxyacylglutathione hydrolase-like"/>
    <property type="match status" value="1"/>
</dbReference>
<dbReference type="InterPro" id="IPR036866">
    <property type="entry name" value="RibonucZ/Hydroxyglut_hydro"/>
</dbReference>
<protein>
    <submittedName>
        <fullName evidence="1">MBL fold metallo-hydrolase</fullName>
    </submittedName>
</protein>
<dbReference type="Pfam" id="PF13483">
    <property type="entry name" value="Lactamase_B_3"/>
    <property type="match status" value="1"/>
</dbReference>
<dbReference type="OrthoDB" id="36975at2"/>
<keyword evidence="1" id="KW-0378">Hydrolase</keyword>
<evidence type="ECO:0000313" key="1">
    <source>
        <dbReference type="EMBL" id="RUL58873.1"/>
    </source>
</evidence>
<dbReference type="AlphaFoldDB" id="A0A432LID7"/>
<dbReference type="EMBL" id="RYYU01000001">
    <property type="protein sequence ID" value="RUL58873.1"/>
    <property type="molecule type" value="Genomic_DNA"/>
</dbReference>
<organism evidence="1 2">
    <name type="scientific">Prevotella koreensis</name>
    <dbReference type="NCBI Taxonomy" id="2490854"/>
    <lineage>
        <taxon>Bacteria</taxon>
        <taxon>Pseudomonadati</taxon>
        <taxon>Bacteroidota</taxon>
        <taxon>Bacteroidia</taxon>
        <taxon>Bacteroidales</taxon>
        <taxon>Prevotellaceae</taxon>
        <taxon>Prevotella</taxon>
    </lineage>
</organism>
<keyword evidence="2" id="KW-1185">Reference proteome</keyword>
<gene>
    <name evidence="1" type="ORF">EHV08_03210</name>
</gene>
<reference evidence="1 2" key="1">
    <citation type="submission" date="2018-12" db="EMBL/GenBank/DDBJ databases">
        <title>Genome sequencing of Prevotella sp. KCOM 3155 (= JS262).</title>
        <authorList>
            <person name="Kook J.-K."/>
            <person name="Park S.-N."/>
            <person name="Lim Y.K."/>
        </authorList>
    </citation>
    <scope>NUCLEOTIDE SEQUENCE [LARGE SCALE GENOMIC DNA]</scope>
    <source>
        <strain evidence="1 2">KCOM 3155</strain>
    </source>
</reference>
<comment type="caution">
    <text evidence="1">The sequence shown here is derived from an EMBL/GenBank/DDBJ whole genome shotgun (WGS) entry which is preliminary data.</text>
</comment>
<sequence length="259" mass="30127">MKLTYIFHSGFSIETDRCVLIFDYFMDPAGVIPQILSGNKSVYVFVSHFHEDHFTKEIFTWYDDYPLNDYTFILSKDILKHKRAEKENADVWMAKGGKWNDEIVTVYATGSNDSGVSWIIEIDGKRIFHAGDLNNWYARFLTDDYDGGTIFSEEFGVIEPIKEEKQYLGELKDIRKIADSFDVVMFPVDGRIGNGYTRGARQFIEQFKVGLFIPMHFVVSGFESAWRMKDFTNEKKIPFWSIEYEGQTIIKEDVINVCI</sequence>
<accession>A0A432LID7</accession>
<dbReference type="PANTHER" id="PTHR42967">
    <property type="entry name" value="METAL DEPENDENT HYDROLASE"/>
    <property type="match status" value="1"/>
</dbReference>
<dbReference type="Proteomes" id="UP000278983">
    <property type="component" value="Unassembled WGS sequence"/>
</dbReference>
<dbReference type="SUPFAM" id="SSF56281">
    <property type="entry name" value="Metallo-hydrolase/oxidoreductase"/>
    <property type="match status" value="1"/>
</dbReference>
<dbReference type="PANTHER" id="PTHR42967:SF1">
    <property type="entry name" value="MBL FOLD METALLO-HYDROLASE"/>
    <property type="match status" value="1"/>
</dbReference>
<dbReference type="GO" id="GO:0016787">
    <property type="term" value="F:hydrolase activity"/>
    <property type="evidence" value="ECO:0007669"/>
    <property type="project" value="UniProtKB-KW"/>
</dbReference>
<name>A0A432LID7_9BACT</name>
<proteinExistence type="predicted"/>